<dbReference type="Proteomes" id="UP000001064">
    <property type="component" value="Unassembled WGS sequence"/>
</dbReference>
<evidence type="ECO:0000259" key="3">
    <source>
        <dbReference type="Pfam" id="PF13359"/>
    </source>
</evidence>
<reference evidence="5" key="1">
    <citation type="journal article" date="2011" name="Genome Biol.">
        <title>Comparative genomics of the social amoebae Dictyostelium discoideum and Dictyostelium purpureum.</title>
        <authorList>
            <consortium name="US DOE Joint Genome Institute (JGI-PGF)"/>
            <person name="Sucgang R."/>
            <person name="Kuo A."/>
            <person name="Tian X."/>
            <person name="Salerno W."/>
            <person name="Parikh A."/>
            <person name="Feasley C.L."/>
            <person name="Dalin E."/>
            <person name="Tu H."/>
            <person name="Huang E."/>
            <person name="Barry K."/>
            <person name="Lindquist E."/>
            <person name="Shapiro H."/>
            <person name="Bruce D."/>
            <person name="Schmutz J."/>
            <person name="Salamov A."/>
            <person name="Fey P."/>
            <person name="Gaudet P."/>
            <person name="Anjard C."/>
            <person name="Babu M.M."/>
            <person name="Basu S."/>
            <person name="Bushmanova Y."/>
            <person name="van der Wel H."/>
            <person name="Katoh-Kurasawa M."/>
            <person name="Dinh C."/>
            <person name="Coutinho P.M."/>
            <person name="Saito T."/>
            <person name="Elias M."/>
            <person name="Schaap P."/>
            <person name="Kay R.R."/>
            <person name="Henrissat B."/>
            <person name="Eichinger L."/>
            <person name="Rivero F."/>
            <person name="Putnam N.H."/>
            <person name="West C.M."/>
            <person name="Loomis W.F."/>
            <person name="Chisholm R.L."/>
            <person name="Shaulsky G."/>
            <person name="Strassmann J.E."/>
            <person name="Queller D.C."/>
            <person name="Kuspa A."/>
            <person name="Grigoriev I.V."/>
        </authorList>
    </citation>
    <scope>NUCLEOTIDE SEQUENCE [LARGE SCALE GENOMIC DNA]</scope>
    <source>
        <strain evidence="5">QSDP1</strain>
    </source>
</reference>
<dbReference type="GO" id="GO:0046872">
    <property type="term" value="F:metal ion binding"/>
    <property type="evidence" value="ECO:0007669"/>
    <property type="project" value="UniProtKB-KW"/>
</dbReference>
<protein>
    <recommendedName>
        <fullName evidence="3">DDE Tnp4 domain-containing protein</fullName>
    </recommendedName>
</protein>
<comment type="cofactor">
    <cofactor evidence="1">
        <name>a divalent metal cation</name>
        <dbReference type="ChEBI" id="CHEBI:60240"/>
    </cofactor>
</comment>
<evidence type="ECO:0000313" key="4">
    <source>
        <dbReference type="EMBL" id="EGC38070.1"/>
    </source>
</evidence>
<keyword evidence="2" id="KW-0479">Metal-binding</keyword>
<dbReference type="AlphaFoldDB" id="F0ZD98"/>
<accession>F0ZD98</accession>
<dbReference type="OrthoDB" id="2668416at2759"/>
<dbReference type="RefSeq" id="XP_003285377.1">
    <property type="nucleotide sequence ID" value="XM_003285329.1"/>
</dbReference>
<dbReference type="InterPro" id="IPR027806">
    <property type="entry name" value="HARBI1_dom"/>
</dbReference>
<sequence>MAFFCLIVNHDIEERFKQRPLIINDRVVFTSLDSTYFETRRPTKSQKTENNVTHKVHSKKITFMCDFSGNIVYGGEPFDGSVKDIPDVENIVEFMRLNSNGEKILTDKGYIQEEYDDVFLTPYKGNPSSLTLSQREFNKVHHSQRSILENLFGRFTSFAIINGQY</sequence>
<proteinExistence type="predicted"/>
<dbReference type="InParanoid" id="F0ZD98"/>
<gene>
    <name evidence="4" type="ORF">DICPUDRAFT_76326</name>
</gene>
<evidence type="ECO:0000313" key="5">
    <source>
        <dbReference type="Proteomes" id="UP000001064"/>
    </source>
</evidence>
<dbReference type="GeneID" id="10502745"/>
<dbReference type="KEGG" id="dpp:DICPUDRAFT_76326"/>
<evidence type="ECO:0000256" key="2">
    <source>
        <dbReference type="ARBA" id="ARBA00022723"/>
    </source>
</evidence>
<dbReference type="Pfam" id="PF13359">
    <property type="entry name" value="DDE_Tnp_4"/>
    <property type="match status" value="1"/>
</dbReference>
<organism evidence="4 5">
    <name type="scientific">Dictyostelium purpureum</name>
    <name type="common">Slime mold</name>
    <dbReference type="NCBI Taxonomy" id="5786"/>
    <lineage>
        <taxon>Eukaryota</taxon>
        <taxon>Amoebozoa</taxon>
        <taxon>Evosea</taxon>
        <taxon>Eumycetozoa</taxon>
        <taxon>Dictyostelia</taxon>
        <taxon>Dictyosteliales</taxon>
        <taxon>Dictyosteliaceae</taxon>
        <taxon>Dictyostelium</taxon>
    </lineage>
</organism>
<dbReference type="VEuPathDB" id="AmoebaDB:DICPUDRAFT_76326"/>
<name>F0ZD98_DICPU</name>
<keyword evidence="5" id="KW-1185">Reference proteome</keyword>
<evidence type="ECO:0000256" key="1">
    <source>
        <dbReference type="ARBA" id="ARBA00001968"/>
    </source>
</evidence>
<dbReference type="EMBL" id="GL870984">
    <property type="protein sequence ID" value="EGC38070.1"/>
    <property type="molecule type" value="Genomic_DNA"/>
</dbReference>
<feature type="domain" description="DDE Tnp4" evidence="3">
    <location>
        <begin position="32"/>
        <end position="163"/>
    </location>
</feature>